<dbReference type="AlphaFoldDB" id="A0A2J7PKQ7"/>
<accession>A0A2J7PKQ7</accession>
<dbReference type="InParanoid" id="A0A2J7PKQ7"/>
<sequence>MSCGVKYSLKRITLVFLAIKMPSDEEFDYMSDNFLAECVKEDIRPGLIHNRSQQRTHNIERKKKVTDEENKQQNRPHRLLEAERREEGLSEAITDSNRGFALLQKMGYKPGMAIGKSGTGCVEPVPIALKSDRSGLGREAALKEIAAEKLAIRHRLARQREKASDTHDYRARLARKAAERQIEGDLRKSQRVCEQLDTSKGFDEPAESWFWSPRKPQAADDKDEEDEAENQKIVNEDRVHNDDQDEDNISEAEEIEFEPPEKLEILTLYLRRTHFYCIWCGVQFDDEKDLQHSCPGPCRDDH</sequence>
<evidence type="ECO:0000313" key="6">
    <source>
        <dbReference type="EMBL" id="PNF16915.1"/>
    </source>
</evidence>
<dbReference type="Pfam" id="PF13821">
    <property type="entry name" value="DUF4187"/>
    <property type="match status" value="1"/>
</dbReference>
<evidence type="ECO:0000256" key="2">
    <source>
        <dbReference type="ARBA" id="ARBA00021978"/>
    </source>
</evidence>
<proteinExistence type="inferred from homology"/>
<gene>
    <name evidence="6" type="primary">GPATCH11_1</name>
    <name evidence="6" type="ORF">B7P43_G04213</name>
</gene>
<dbReference type="EMBL" id="NEVH01024534">
    <property type="protein sequence ID" value="PNF16915.1"/>
    <property type="molecule type" value="Genomic_DNA"/>
</dbReference>
<feature type="domain" description="G-patch" evidence="5">
    <location>
        <begin position="95"/>
        <end position="141"/>
    </location>
</feature>
<dbReference type="STRING" id="105785.A0A2J7PKQ7"/>
<name>A0A2J7PKQ7_9NEOP</name>
<evidence type="ECO:0000256" key="4">
    <source>
        <dbReference type="SAM" id="MobiDB-lite"/>
    </source>
</evidence>
<dbReference type="OrthoDB" id="786951at2759"/>
<dbReference type="PROSITE" id="PS50174">
    <property type="entry name" value="G_PATCH"/>
    <property type="match status" value="1"/>
</dbReference>
<dbReference type="PANTHER" id="PTHR21032">
    <property type="entry name" value="G PATCH DOMAIN-CONTAINING PROTEIN 11"/>
    <property type="match status" value="1"/>
</dbReference>
<dbReference type="GO" id="GO:0003676">
    <property type="term" value="F:nucleic acid binding"/>
    <property type="evidence" value="ECO:0007669"/>
    <property type="project" value="InterPro"/>
</dbReference>
<reference evidence="6 7" key="1">
    <citation type="submission" date="2017-12" db="EMBL/GenBank/DDBJ databases">
        <title>Hemimetabolous genomes reveal molecular basis of termite eusociality.</title>
        <authorList>
            <person name="Harrison M.C."/>
            <person name="Jongepier E."/>
            <person name="Robertson H.M."/>
            <person name="Arning N."/>
            <person name="Bitard-Feildel T."/>
            <person name="Chao H."/>
            <person name="Childers C.P."/>
            <person name="Dinh H."/>
            <person name="Doddapaneni H."/>
            <person name="Dugan S."/>
            <person name="Gowin J."/>
            <person name="Greiner C."/>
            <person name="Han Y."/>
            <person name="Hu H."/>
            <person name="Hughes D.S.T."/>
            <person name="Huylmans A.-K."/>
            <person name="Kemena C."/>
            <person name="Kremer L.P.M."/>
            <person name="Lee S.L."/>
            <person name="Lopez-Ezquerra A."/>
            <person name="Mallet L."/>
            <person name="Monroy-Kuhn J.M."/>
            <person name="Moser A."/>
            <person name="Murali S.C."/>
            <person name="Muzny D.M."/>
            <person name="Otani S."/>
            <person name="Piulachs M.-D."/>
            <person name="Poelchau M."/>
            <person name="Qu J."/>
            <person name="Schaub F."/>
            <person name="Wada-Katsumata A."/>
            <person name="Worley K.C."/>
            <person name="Xie Q."/>
            <person name="Ylla G."/>
            <person name="Poulsen M."/>
            <person name="Gibbs R.A."/>
            <person name="Schal C."/>
            <person name="Richards S."/>
            <person name="Belles X."/>
            <person name="Korb J."/>
            <person name="Bornberg-Bauer E."/>
        </authorList>
    </citation>
    <scope>NUCLEOTIDE SEQUENCE [LARGE SCALE GENOMIC DNA]</scope>
    <source>
        <tissue evidence="6">Whole body</tissue>
    </source>
</reference>
<dbReference type="Pfam" id="PF01585">
    <property type="entry name" value="G-patch"/>
    <property type="match status" value="1"/>
</dbReference>
<feature type="region of interest" description="Disordered" evidence="4">
    <location>
        <begin position="198"/>
        <end position="245"/>
    </location>
</feature>
<evidence type="ECO:0000313" key="7">
    <source>
        <dbReference type="Proteomes" id="UP000235965"/>
    </source>
</evidence>
<dbReference type="InterPro" id="IPR025239">
    <property type="entry name" value="DUF4187"/>
</dbReference>
<dbReference type="InterPro" id="IPR000467">
    <property type="entry name" value="G_patch_dom"/>
</dbReference>
<feature type="compositionally biased region" description="Basic and acidic residues" evidence="4">
    <location>
        <begin position="65"/>
        <end position="84"/>
    </location>
</feature>
<dbReference type="Proteomes" id="UP000235965">
    <property type="component" value="Unassembled WGS sequence"/>
</dbReference>
<dbReference type="SMART" id="SM01173">
    <property type="entry name" value="DUF4187"/>
    <property type="match status" value="1"/>
</dbReference>
<feature type="region of interest" description="Disordered" evidence="4">
    <location>
        <begin position="49"/>
        <end position="84"/>
    </location>
</feature>
<comment type="caution">
    <text evidence="6">The sequence shown here is derived from an EMBL/GenBank/DDBJ whole genome shotgun (WGS) entry which is preliminary data.</text>
</comment>
<keyword evidence="7" id="KW-1185">Reference proteome</keyword>
<comment type="similarity">
    <text evidence="1">Belongs to the GPATCH11 family.</text>
</comment>
<dbReference type="InterPro" id="IPR039249">
    <property type="entry name" value="GPATCH11"/>
</dbReference>
<dbReference type="PANTHER" id="PTHR21032:SF0">
    <property type="entry name" value="G PATCH DOMAIN-CONTAINING PROTEIN 11"/>
    <property type="match status" value="1"/>
</dbReference>
<evidence type="ECO:0000259" key="5">
    <source>
        <dbReference type="PROSITE" id="PS50174"/>
    </source>
</evidence>
<evidence type="ECO:0000256" key="3">
    <source>
        <dbReference type="ARBA" id="ARBA00030688"/>
    </source>
</evidence>
<dbReference type="SMART" id="SM00443">
    <property type="entry name" value="G_patch"/>
    <property type="match status" value="1"/>
</dbReference>
<dbReference type="FunCoup" id="A0A2J7PKQ7">
    <property type="interactions" value="264"/>
</dbReference>
<organism evidence="6 7">
    <name type="scientific">Cryptotermes secundus</name>
    <dbReference type="NCBI Taxonomy" id="105785"/>
    <lineage>
        <taxon>Eukaryota</taxon>
        <taxon>Metazoa</taxon>
        <taxon>Ecdysozoa</taxon>
        <taxon>Arthropoda</taxon>
        <taxon>Hexapoda</taxon>
        <taxon>Insecta</taxon>
        <taxon>Pterygota</taxon>
        <taxon>Neoptera</taxon>
        <taxon>Polyneoptera</taxon>
        <taxon>Dictyoptera</taxon>
        <taxon>Blattodea</taxon>
        <taxon>Blattoidea</taxon>
        <taxon>Termitoidae</taxon>
        <taxon>Kalotermitidae</taxon>
        <taxon>Cryptotermitinae</taxon>
        <taxon>Cryptotermes</taxon>
    </lineage>
</organism>
<evidence type="ECO:0000256" key="1">
    <source>
        <dbReference type="ARBA" id="ARBA00007140"/>
    </source>
</evidence>
<dbReference type="GO" id="GO:0000776">
    <property type="term" value="C:kinetochore"/>
    <property type="evidence" value="ECO:0007669"/>
    <property type="project" value="TreeGrafter"/>
</dbReference>
<dbReference type="EMBL" id="NEVH01024534">
    <property type="protein sequence ID" value="PNF16914.1"/>
    <property type="molecule type" value="Genomic_DNA"/>
</dbReference>
<protein>
    <recommendedName>
        <fullName evidence="2">G patch domain-containing protein 11</fullName>
    </recommendedName>
    <alternativeName>
        <fullName evidence="3">Coiled-coil domain-containing protein 75</fullName>
    </alternativeName>
</protein>